<evidence type="ECO:0000313" key="8">
    <source>
        <dbReference type="Proteomes" id="UP000738431"/>
    </source>
</evidence>
<dbReference type="PROSITE" id="PS00187">
    <property type="entry name" value="TPP_ENZYMES"/>
    <property type="match status" value="1"/>
</dbReference>
<dbReference type="InterPro" id="IPR011766">
    <property type="entry name" value="TPP_enzyme_TPP-bd"/>
</dbReference>
<dbReference type="Gene3D" id="3.40.50.970">
    <property type="match status" value="2"/>
</dbReference>
<dbReference type="Pfam" id="PF02775">
    <property type="entry name" value="TPP_enzyme_C"/>
    <property type="match status" value="1"/>
</dbReference>
<keyword evidence="8" id="KW-1185">Reference proteome</keyword>
<dbReference type="Pfam" id="PF02776">
    <property type="entry name" value="TPP_enzyme_N"/>
    <property type="match status" value="1"/>
</dbReference>
<protein>
    <submittedName>
        <fullName evidence="7">3D-(3,5/4)-trihydroxycyclohexane-1,2-dione acylhydrolase (Decyclizing)</fullName>
        <ecNumber evidence="7">3.7.1.22</ecNumber>
    </submittedName>
</protein>
<evidence type="ECO:0000256" key="3">
    <source>
        <dbReference type="RuleBase" id="RU362132"/>
    </source>
</evidence>
<gene>
    <name evidence="7" type="primary">iolD</name>
    <name evidence="7" type="ORF">K1X11_000365</name>
</gene>
<dbReference type="CDD" id="cd07035">
    <property type="entry name" value="TPP_PYR_POX_like"/>
    <property type="match status" value="1"/>
</dbReference>
<dbReference type="SUPFAM" id="SSF52467">
    <property type="entry name" value="DHS-like NAD/FAD-binding domain"/>
    <property type="match status" value="1"/>
</dbReference>
<organism evidence="7 8">
    <name type="scientific">Actomonas aquatica</name>
    <dbReference type="NCBI Taxonomy" id="2866162"/>
    <lineage>
        <taxon>Bacteria</taxon>
        <taxon>Pseudomonadati</taxon>
        <taxon>Verrucomicrobiota</taxon>
        <taxon>Opitutia</taxon>
        <taxon>Opitutales</taxon>
        <taxon>Opitutaceae</taxon>
        <taxon>Actomonas</taxon>
    </lineage>
</organism>
<evidence type="ECO:0000256" key="1">
    <source>
        <dbReference type="ARBA" id="ARBA00007812"/>
    </source>
</evidence>
<evidence type="ECO:0000313" key="7">
    <source>
        <dbReference type="EMBL" id="WRQ87841.1"/>
    </source>
</evidence>
<dbReference type="SUPFAM" id="SSF52518">
    <property type="entry name" value="Thiamin diphosphate-binding fold (THDP-binding)"/>
    <property type="match status" value="2"/>
</dbReference>
<dbReference type="EC" id="3.7.1.22" evidence="7"/>
<evidence type="ECO:0000259" key="4">
    <source>
        <dbReference type="Pfam" id="PF00205"/>
    </source>
</evidence>
<proteinExistence type="inferred from homology"/>
<dbReference type="InterPro" id="IPR030817">
    <property type="entry name" value="Myo_inos_IolD"/>
</dbReference>
<keyword evidence="7" id="KW-0378">Hydrolase</keyword>
<comment type="similarity">
    <text evidence="1 3">Belongs to the TPP enzyme family.</text>
</comment>
<dbReference type="NCBIfam" id="TIGR04377">
    <property type="entry name" value="myo_inos_iolD"/>
    <property type="match status" value="1"/>
</dbReference>
<dbReference type="InterPro" id="IPR029061">
    <property type="entry name" value="THDP-binding"/>
</dbReference>
<dbReference type="Gene3D" id="3.40.50.1220">
    <property type="entry name" value="TPP-binding domain"/>
    <property type="match status" value="1"/>
</dbReference>
<dbReference type="InterPro" id="IPR012000">
    <property type="entry name" value="Thiamin_PyroP_enz_cen_dom"/>
</dbReference>
<evidence type="ECO:0000259" key="6">
    <source>
        <dbReference type="Pfam" id="PF02776"/>
    </source>
</evidence>
<feature type="domain" description="Thiamine pyrophosphate enzyme central" evidence="4">
    <location>
        <begin position="221"/>
        <end position="353"/>
    </location>
</feature>
<feature type="domain" description="Thiamine pyrophosphate enzyme TPP-binding" evidence="5">
    <location>
        <begin position="426"/>
        <end position="577"/>
    </location>
</feature>
<dbReference type="InterPro" id="IPR045229">
    <property type="entry name" value="TPP_enz"/>
</dbReference>
<dbReference type="Pfam" id="PF00205">
    <property type="entry name" value="TPP_enzyme_M"/>
    <property type="match status" value="1"/>
</dbReference>
<sequence>MKTIRLTTAAALVRFLEAQYIRRDGQEHRLIQGICGIFGHGNVTGLGQAIEEHASPDLPYYQSRNEQAMVHTATAFAKTKQRLGTLACTSSVGPGATNMVTGAATATVNRLPVLLLPGDIFANRRPAPVLQQLEHPCSQETSVNDCFRPVSRYWDRINRPEQLLTALPEAMRVLADPAETGAVTIALPEDVQAEAYDFPAHFFAKRVYDQYRTVPVAEALAATTDLLRSARAPLIVAGGGVHYADATAELARFATATGIPVAVTQAGKGALLESHALGLGAVGVTGTAAANQIAARADVVIAIGTRLSDFTTASKTQFQHPQVRFVAINTNAMDAAKHGALPLVGDARATLAAWRRRLRGWQVPTTHQRAIARARRAWEKPWQAMTAPGAHGPDGAIYQSEVVRLLNEACDGNSTVVHASGGIPGDIHKLWRGHSATDYHSEYGYSCMGYEIAGALGVKIAAPEREVYAFLGDGSYLMLSQEIVTAVQENKKITVVLVDNHGFGCIHNLQRGCGGRSFGNEFRERSANSRRLDGGVIPIDFAANAASLGARTFTATDRDSIRAALAAAREATETCFIYIPVSTASVMQSFSWWDVPPAEVSALPSVKKARTDYEQARQKQRFHY</sequence>
<evidence type="ECO:0000256" key="2">
    <source>
        <dbReference type="ARBA" id="ARBA00023052"/>
    </source>
</evidence>
<dbReference type="InterPro" id="IPR000399">
    <property type="entry name" value="TPP-bd_CS"/>
</dbReference>
<dbReference type="InterPro" id="IPR029035">
    <property type="entry name" value="DHS-like_NAD/FAD-binding_dom"/>
</dbReference>
<reference evidence="7 8" key="1">
    <citation type="submission" date="2023-12" db="EMBL/GenBank/DDBJ databases">
        <title>Description of an unclassified Opitutus bacterium of Verrucomicrobiota.</title>
        <authorList>
            <person name="Zhang D.-F."/>
        </authorList>
    </citation>
    <scope>NUCLEOTIDE SEQUENCE [LARGE SCALE GENOMIC DNA]</scope>
    <source>
        <strain evidence="7 8">WL0086</strain>
    </source>
</reference>
<dbReference type="RefSeq" id="WP_221029117.1">
    <property type="nucleotide sequence ID" value="NZ_CP139781.1"/>
</dbReference>
<feature type="domain" description="Thiamine pyrophosphate enzyme N-terminal TPP-binding" evidence="6">
    <location>
        <begin position="34"/>
        <end position="131"/>
    </location>
</feature>
<dbReference type="Proteomes" id="UP000738431">
    <property type="component" value="Chromosome"/>
</dbReference>
<accession>A0ABZ1C8R0</accession>
<dbReference type="PANTHER" id="PTHR18968">
    <property type="entry name" value="THIAMINE PYROPHOSPHATE ENZYMES"/>
    <property type="match status" value="1"/>
</dbReference>
<name>A0ABZ1C8R0_9BACT</name>
<keyword evidence="2 3" id="KW-0786">Thiamine pyrophosphate</keyword>
<dbReference type="InterPro" id="IPR012001">
    <property type="entry name" value="Thiamin_PyroP_enz_TPP-bd_dom"/>
</dbReference>
<dbReference type="EMBL" id="CP139781">
    <property type="protein sequence ID" value="WRQ87841.1"/>
    <property type="molecule type" value="Genomic_DNA"/>
</dbReference>
<dbReference type="GO" id="GO:0102481">
    <property type="term" value="F:3D-(3,5/4)-trihydroxycyclohexane-1,2-dione hydrolase activity"/>
    <property type="evidence" value="ECO:0007669"/>
    <property type="project" value="UniProtKB-EC"/>
</dbReference>
<evidence type="ECO:0000259" key="5">
    <source>
        <dbReference type="Pfam" id="PF02775"/>
    </source>
</evidence>
<dbReference type="PANTHER" id="PTHR18968:SF9">
    <property type="entry name" value="3D-(3,5_4)-TRIHYDROXYCYCLOHEXANE-1,2-DIONE HYDROLASE"/>
    <property type="match status" value="1"/>
</dbReference>